<organism evidence="2 3">
    <name type="scientific">Stutzerimonas stutzeri</name>
    <name type="common">Pseudomonas stutzeri</name>
    <dbReference type="NCBI Taxonomy" id="316"/>
    <lineage>
        <taxon>Bacteria</taxon>
        <taxon>Pseudomonadati</taxon>
        <taxon>Pseudomonadota</taxon>
        <taxon>Gammaproteobacteria</taxon>
        <taxon>Pseudomonadales</taxon>
        <taxon>Pseudomonadaceae</taxon>
        <taxon>Stutzerimonas</taxon>
    </lineage>
</organism>
<comment type="caution">
    <text evidence="2">The sequence shown here is derived from an EMBL/GenBank/DDBJ whole genome shotgun (WGS) entry which is preliminary data.</text>
</comment>
<dbReference type="EMBL" id="VNHQ01000012">
    <property type="protein sequence ID" value="TYP65363.1"/>
    <property type="molecule type" value="Genomic_DNA"/>
</dbReference>
<evidence type="ECO:0008006" key="4">
    <source>
        <dbReference type="Google" id="ProtNLM"/>
    </source>
</evidence>
<sequence length="119" mass="13241">MKHTITVLALTLLALPAFADNYATCLLEKMPELQNEPAAYAAAQVCVTKYPDRMNAIVQGSGRSFWSYESGAECALEKSASTQSRTAAYQIRVACNRLYDKPRDLIDEFMPVSVEQSER</sequence>
<gene>
    <name evidence="2" type="ORF">A9A72_122491</name>
</gene>
<evidence type="ECO:0000313" key="2">
    <source>
        <dbReference type="EMBL" id="TYP65363.1"/>
    </source>
</evidence>
<accession>A0A5S5BI34</accession>
<feature type="chain" id="PRO_5024332992" description="DUF1311 domain-containing protein" evidence="1">
    <location>
        <begin position="20"/>
        <end position="119"/>
    </location>
</feature>
<feature type="signal peptide" evidence="1">
    <location>
        <begin position="1"/>
        <end position="19"/>
    </location>
</feature>
<evidence type="ECO:0000256" key="1">
    <source>
        <dbReference type="SAM" id="SignalP"/>
    </source>
</evidence>
<dbReference type="RefSeq" id="WP_148924770.1">
    <property type="nucleotide sequence ID" value="NZ_VNHQ01000012.1"/>
</dbReference>
<name>A0A5S5BI34_STUST</name>
<protein>
    <recommendedName>
        <fullName evidence="4">DUF1311 domain-containing protein</fullName>
    </recommendedName>
</protein>
<dbReference type="AlphaFoldDB" id="A0A5S5BI34"/>
<evidence type="ECO:0000313" key="3">
    <source>
        <dbReference type="Proteomes" id="UP000324282"/>
    </source>
</evidence>
<dbReference type="OrthoDB" id="7021674at2"/>
<proteinExistence type="predicted"/>
<reference evidence="2 3" key="1">
    <citation type="submission" date="2019-07" db="EMBL/GenBank/DDBJ databases">
        <title>Deep subsurface shale carbon reservoir microbial communities from Ohio and West Virginia, USA.</title>
        <authorList>
            <person name="Wrighton K."/>
        </authorList>
    </citation>
    <scope>NUCLEOTIDE SEQUENCE [LARGE SCALE GENOMIC DNA]</scope>
    <source>
        <strain evidence="2 3">NP_8Ht</strain>
    </source>
</reference>
<keyword evidence="1" id="KW-0732">Signal</keyword>
<dbReference type="Proteomes" id="UP000324282">
    <property type="component" value="Unassembled WGS sequence"/>
</dbReference>